<keyword evidence="2" id="KW-1185">Reference proteome</keyword>
<dbReference type="Proteomes" id="UP001163321">
    <property type="component" value="Chromosome 10"/>
</dbReference>
<organism evidence="1 2">
    <name type="scientific">Peronosclerospora sorghi</name>
    <dbReference type="NCBI Taxonomy" id="230839"/>
    <lineage>
        <taxon>Eukaryota</taxon>
        <taxon>Sar</taxon>
        <taxon>Stramenopiles</taxon>
        <taxon>Oomycota</taxon>
        <taxon>Peronosporomycetes</taxon>
        <taxon>Peronosporales</taxon>
        <taxon>Peronosporaceae</taxon>
        <taxon>Peronosclerospora</taxon>
    </lineage>
</organism>
<evidence type="ECO:0000313" key="1">
    <source>
        <dbReference type="EMBL" id="KAI9920149.1"/>
    </source>
</evidence>
<protein>
    <submittedName>
        <fullName evidence="1">Uncharacterized protein</fullName>
    </submittedName>
</protein>
<name>A0ACC0WQ15_9STRA</name>
<sequence length="1039" mass="116330">MSSPPPSSSETLLKQRLWAGRIPVVFCLDPNEVTTLHAPRPFYAMVPRMSYLVSQTRDVVEYFREAAPPTSAMQPSSIWFEAKGVPLHWHLPFGLLRDVLCGLGTDQEINLPWALTVHFLGFPADVLLPCDNEQSVESYFMHSLKQATFVRTGSTKAIMALPEAQQTQIWTSVTHSDYEGYREATHNLHLDGGGDASTLRHLPLRLHVNNATAIQMPIAPQENGAISYSIGREKTLLEVLTYLLPDMFTETTSETSMNVVVHGIPVLLDVSIFELYRHFSYADGFLYVTNSLQSLSSVEMDTPLDVLPDHVAPHLAETRAHLLHKEPDRARVSFLRLPALESQCQAYLEATLRDFYAAGLYDIPVLLTFLEGLPNWHWTLDGCALLYNVSSALRAPASDAGNSSHALRSLEARQRKFPQLPLAFFLLKLISHLEGSARVRAESYWYAWVSPMLRAVASGQPLELTVLSRTGRHEYGPGDARKEELLYAPGDRRTFDHDRRNALCWIGDGVDEEGAPWPAGKDRTKAQWRFIPSDVHSDTFLIQNVRCEEYLYAADYAKFKKDKRGTPRSRVFTWRKPNESPGAAGHWQLVALQHDERDVFVLYNAYQREFLYAPSAEVLDSKRRYVLTRAAPEGARSISSSEGGAFWCAWRIAPAHESSMERGVEAFFAKHYPVAVDHLTSALTDLPDNTQHVKCFAYRMTANLRLRRFDRVAGDFHAIQALGGDKAAIFHGLAHLWDENAAFLASMASDVQIQAMEVATSRVNPYFMHHQVAKGDDLFVHGDFRAAIGCYQEAATCTPTIASSSLDEKQGEDAETTRQRVRAYVSCAKCFFALDEIENAWQYLSIAQDITGVSLEGEATILLWQGKCRRAQKVYDEALHLLEQAFDRASTASACVQSSALGASVNASVNAGALKRSILMEMKLVGLLSQQIYNALLSTGERGQSRENGQEDKILTQMMEIFHCPLSLELMDDPVTTPDGNTYERSMIEQHLDVNGCFDPLTRTPLTKSQLHRNRALKQLMETLLCNHRLGQLLASCST</sequence>
<proteinExistence type="predicted"/>
<gene>
    <name evidence="1" type="ORF">PsorP6_015464</name>
</gene>
<accession>A0ACC0WQ15</accession>
<dbReference type="EMBL" id="CM047589">
    <property type="protein sequence ID" value="KAI9920149.1"/>
    <property type="molecule type" value="Genomic_DNA"/>
</dbReference>
<comment type="caution">
    <text evidence="1">The sequence shown here is derived from an EMBL/GenBank/DDBJ whole genome shotgun (WGS) entry which is preliminary data.</text>
</comment>
<evidence type="ECO:0000313" key="2">
    <source>
        <dbReference type="Proteomes" id="UP001163321"/>
    </source>
</evidence>
<reference evidence="1 2" key="1">
    <citation type="journal article" date="2022" name="bioRxiv">
        <title>The genome of the oomycete Peronosclerospora sorghi, a cosmopolitan pathogen of maize and sorghum, is inflated with dispersed pseudogenes.</title>
        <authorList>
            <person name="Fletcher K."/>
            <person name="Martin F."/>
            <person name="Isakeit T."/>
            <person name="Cavanaugh K."/>
            <person name="Magill C."/>
            <person name="Michelmore R."/>
        </authorList>
    </citation>
    <scope>NUCLEOTIDE SEQUENCE [LARGE SCALE GENOMIC DNA]</scope>
    <source>
        <strain evidence="1">P6</strain>
    </source>
</reference>